<evidence type="ECO:0000313" key="3">
    <source>
        <dbReference type="Proteomes" id="UP000184440"/>
    </source>
</evidence>
<dbReference type="RefSeq" id="WP_143175176.1">
    <property type="nucleotide sequence ID" value="NZ_FRCS01000003.1"/>
</dbReference>
<name>A0A1M7PPU7_9ACTN</name>
<evidence type="ECO:0008006" key="4">
    <source>
        <dbReference type="Google" id="ProtNLM"/>
    </source>
</evidence>
<keyword evidence="3" id="KW-1185">Reference proteome</keyword>
<organism evidence="2 3">
    <name type="scientific">Cryptosporangium aurantiacum</name>
    <dbReference type="NCBI Taxonomy" id="134849"/>
    <lineage>
        <taxon>Bacteria</taxon>
        <taxon>Bacillati</taxon>
        <taxon>Actinomycetota</taxon>
        <taxon>Actinomycetes</taxon>
        <taxon>Cryptosporangiales</taxon>
        <taxon>Cryptosporangiaceae</taxon>
        <taxon>Cryptosporangium</taxon>
    </lineage>
</organism>
<evidence type="ECO:0000256" key="1">
    <source>
        <dbReference type="SAM" id="SignalP"/>
    </source>
</evidence>
<reference evidence="2 3" key="1">
    <citation type="submission" date="2016-11" db="EMBL/GenBank/DDBJ databases">
        <authorList>
            <person name="Jaros S."/>
            <person name="Januszkiewicz K."/>
            <person name="Wedrychowicz H."/>
        </authorList>
    </citation>
    <scope>NUCLEOTIDE SEQUENCE [LARGE SCALE GENOMIC DNA]</scope>
    <source>
        <strain evidence="2 3">DSM 46144</strain>
    </source>
</reference>
<evidence type="ECO:0000313" key="2">
    <source>
        <dbReference type="EMBL" id="SHN19366.1"/>
    </source>
</evidence>
<dbReference type="STRING" id="134849.SAMN05443668_103568"/>
<dbReference type="OrthoDB" id="3629364at2"/>
<keyword evidence="1" id="KW-0732">Signal</keyword>
<dbReference type="Proteomes" id="UP000184440">
    <property type="component" value="Unassembled WGS sequence"/>
</dbReference>
<sequence length="185" mass="20437">MTLRPRRWSTRWIALSLALLIACTQVGCDRESEKTPAPSTASSASTDGVATRQQVKAAYDGWYDAFADAVTSGTYRREDFARYSVDPKLTATIKDLDKLRDLNVVYRGRPTWDAQVTSLNLDTKPPTAALRICLDMSKSTPVDKTTGENLKPAGELPRFVITASAKQLNGKWYLADSTTQRTTPC</sequence>
<dbReference type="PROSITE" id="PS51257">
    <property type="entry name" value="PROKAR_LIPOPROTEIN"/>
    <property type="match status" value="1"/>
</dbReference>
<feature type="signal peptide" evidence="1">
    <location>
        <begin position="1"/>
        <end position="27"/>
    </location>
</feature>
<feature type="chain" id="PRO_5039208047" description="Mce-associated membrane protein" evidence="1">
    <location>
        <begin position="28"/>
        <end position="185"/>
    </location>
</feature>
<accession>A0A1M7PPU7</accession>
<proteinExistence type="predicted"/>
<dbReference type="EMBL" id="FRCS01000003">
    <property type="protein sequence ID" value="SHN19366.1"/>
    <property type="molecule type" value="Genomic_DNA"/>
</dbReference>
<gene>
    <name evidence="2" type="ORF">SAMN05443668_103568</name>
</gene>
<protein>
    <recommendedName>
        <fullName evidence="4">Mce-associated membrane protein</fullName>
    </recommendedName>
</protein>
<dbReference type="AlphaFoldDB" id="A0A1M7PPU7"/>